<dbReference type="SMART" id="SM00248">
    <property type="entry name" value="ANK"/>
    <property type="match status" value="4"/>
</dbReference>
<feature type="repeat" description="ANK" evidence="3">
    <location>
        <begin position="135"/>
        <end position="167"/>
    </location>
</feature>
<keyword evidence="5" id="KW-1185">Reference proteome</keyword>
<dbReference type="STRING" id="1149755.A0A2J6S8J3"/>
<reference evidence="4 5" key="1">
    <citation type="submission" date="2016-04" db="EMBL/GenBank/DDBJ databases">
        <title>A degradative enzymes factory behind the ericoid mycorrhizal symbiosis.</title>
        <authorList>
            <consortium name="DOE Joint Genome Institute"/>
            <person name="Martino E."/>
            <person name="Morin E."/>
            <person name="Grelet G."/>
            <person name="Kuo A."/>
            <person name="Kohler A."/>
            <person name="Daghino S."/>
            <person name="Barry K."/>
            <person name="Choi C."/>
            <person name="Cichocki N."/>
            <person name="Clum A."/>
            <person name="Copeland A."/>
            <person name="Hainaut M."/>
            <person name="Haridas S."/>
            <person name="Labutti K."/>
            <person name="Lindquist E."/>
            <person name="Lipzen A."/>
            <person name="Khouja H.-R."/>
            <person name="Murat C."/>
            <person name="Ohm R."/>
            <person name="Olson A."/>
            <person name="Spatafora J."/>
            <person name="Veneault-Fourrey C."/>
            <person name="Henrissat B."/>
            <person name="Grigoriev I."/>
            <person name="Martin F."/>
            <person name="Perotto S."/>
        </authorList>
    </citation>
    <scope>NUCLEOTIDE SEQUENCE [LARGE SCALE GENOMIC DNA]</scope>
    <source>
        <strain evidence="4 5">F</strain>
    </source>
</reference>
<evidence type="ECO:0000256" key="1">
    <source>
        <dbReference type="ARBA" id="ARBA00022737"/>
    </source>
</evidence>
<proteinExistence type="predicted"/>
<evidence type="ECO:0000256" key="2">
    <source>
        <dbReference type="ARBA" id="ARBA00023043"/>
    </source>
</evidence>
<protein>
    <submittedName>
        <fullName evidence="4">Ankyrin</fullName>
    </submittedName>
</protein>
<dbReference type="SUPFAM" id="SSF48403">
    <property type="entry name" value="Ankyrin repeat"/>
    <property type="match status" value="1"/>
</dbReference>
<evidence type="ECO:0000256" key="3">
    <source>
        <dbReference type="PROSITE-ProRule" id="PRU00023"/>
    </source>
</evidence>
<sequence length="309" mass="35129">MADHMPDSRDMSRWALVKRAATAGPLSAEHEISQKDLDEFLFDASADGDIKRVRYLLTRHPRPRIQSRPGYYSALDMASRENHVVVMQLLVNLGSAALSTTALKEATLHNNLEAITYLVGSSKDPLTYVNSLDHEKRTALYYAIRDGEQDTIRHLIQLGADAALRDAQGWNAARFACFWPNVPLTTFKFLLNSTGSSIGDQDLYGNTYLHIASRANKSEYVEWILANDADPSTTNTQQETAWEIAVEKSSFDAVGRFWYEEVEHRRRSDKYHVKNPLHQDSLVRRSRPGRPDDYEWHRIVGGSCVSRYL</sequence>
<dbReference type="PANTHER" id="PTHR24198">
    <property type="entry name" value="ANKYRIN REPEAT AND PROTEIN KINASE DOMAIN-CONTAINING PROTEIN"/>
    <property type="match status" value="1"/>
</dbReference>
<feature type="repeat" description="ANK" evidence="3">
    <location>
        <begin position="204"/>
        <end position="236"/>
    </location>
</feature>
<keyword evidence="1" id="KW-0677">Repeat</keyword>
<dbReference type="Pfam" id="PF00023">
    <property type="entry name" value="Ank"/>
    <property type="match status" value="1"/>
</dbReference>
<dbReference type="AlphaFoldDB" id="A0A2J6S8J3"/>
<dbReference type="Proteomes" id="UP000235786">
    <property type="component" value="Unassembled WGS sequence"/>
</dbReference>
<dbReference type="EMBL" id="KZ613938">
    <property type="protein sequence ID" value="PMD47077.1"/>
    <property type="molecule type" value="Genomic_DNA"/>
</dbReference>
<evidence type="ECO:0000313" key="5">
    <source>
        <dbReference type="Proteomes" id="UP000235786"/>
    </source>
</evidence>
<dbReference type="InterPro" id="IPR036770">
    <property type="entry name" value="Ankyrin_rpt-contain_sf"/>
</dbReference>
<accession>A0A2J6S8J3</accession>
<dbReference type="InterPro" id="IPR002110">
    <property type="entry name" value="Ankyrin_rpt"/>
</dbReference>
<dbReference type="PROSITE" id="PS50088">
    <property type="entry name" value="ANK_REPEAT"/>
    <property type="match status" value="2"/>
</dbReference>
<dbReference type="OrthoDB" id="426293at2759"/>
<dbReference type="PANTHER" id="PTHR24198:SF165">
    <property type="entry name" value="ANKYRIN REPEAT-CONTAINING PROTEIN-RELATED"/>
    <property type="match status" value="1"/>
</dbReference>
<dbReference type="Gene3D" id="1.25.40.20">
    <property type="entry name" value="Ankyrin repeat-containing domain"/>
    <property type="match status" value="2"/>
</dbReference>
<name>A0A2J6S8J3_HYAVF</name>
<evidence type="ECO:0000313" key="4">
    <source>
        <dbReference type="EMBL" id="PMD47077.1"/>
    </source>
</evidence>
<dbReference type="PROSITE" id="PS50297">
    <property type="entry name" value="ANK_REP_REGION"/>
    <property type="match status" value="2"/>
</dbReference>
<dbReference type="Pfam" id="PF13857">
    <property type="entry name" value="Ank_5"/>
    <property type="match status" value="1"/>
</dbReference>
<organism evidence="4 5">
    <name type="scientific">Hyaloscypha variabilis (strain UAMH 11265 / GT02V1 / F)</name>
    <name type="common">Meliniomyces variabilis</name>
    <dbReference type="NCBI Taxonomy" id="1149755"/>
    <lineage>
        <taxon>Eukaryota</taxon>
        <taxon>Fungi</taxon>
        <taxon>Dikarya</taxon>
        <taxon>Ascomycota</taxon>
        <taxon>Pezizomycotina</taxon>
        <taxon>Leotiomycetes</taxon>
        <taxon>Helotiales</taxon>
        <taxon>Hyaloscyphaceae</taxon>
        <taxon>Hyaloscypha</taxon>
        <taxon>Hyaloscypha variabilis</taxon>
    </lineage>
</organism>
<keyword evidence="2 3" id="KW-0040">ANK repeat</keyword>
<gene>
    <name evidence="4" type="ORF">L207DRAFT_150586</name>
</gene>